<evidence type="ECO:0000313" key="2">
    <source>
        <dbReference type="Proteomes" id="UP001530400"/>
    </source>
</evidence>
<comment type="caution">
    <text evidence="1">The sequence shown here is derived from an EMBL/GenBank/DDBJ whole genome shotgun (WGS) entry which is preliminary data.</text>
</comment>
<proteinExistence type="predicted"/>
<organism evidence="1 2">
    <name type="scientific">Cyclotella atomus</name>
    <dbReference type="NCBI Taxonomy" id="382360"/>
    <lineage>
        <taxon>Eukaryota</taxon>
        <taxon>Sar</taxon>
        <taxon>Stramenopiles</taxon>
        <taxon>Ochrophyta</taxon>
        <taxon>Bacillariophyta</taxon>
        <taxon>Coscinodiscophyceae</taxon>
        <taxon>Thalassiosirophycidae</taxon>
        <taxon>Stephanodiscales</taxon>
        <taxon>Stephanodiscaceae</taxon>
        <taxon>Cyclotella</taxon>
    </lineage>
</organism>
<protein>
    <submittedName>
        <fullName evidence="1">Uncharacterized protein</fullName>
    </submittedName>
</protein>
<sequence length="173" mass="18467">MKSEPCDTDTTPPPSQEEFKAVATTVETVLCDTISSSVSDDQTLLKLTVTSIGEVKRASRRIIQSTTVDFTFGVSKANSANNEIEQQADSLFTQVTSAISANIQSGALATSLQQQATANGNAPSLLQVSVGSVNFDTYIIENSILSYYPAWGRADPCLSDGLQGDYMSDDPQQ</sequence>
<dbReference type="EMBL" id="JALLPJ020000816">
    <property type="protein sequence ID" value="KAL3782224.1"/>
    <property type="molecule type" value="Genomic_DNA"/>
</dbReference>
<reference evidence="1 2" key="1">
    <citation type="submission" date="2024-10" db="EMBL/GenBank/DDBJ databases">
        <title>Updated reference genomes for cyclostephanoid diatoms.</title>
        <authorList>
            <person name="Roberts W.R."/>
            <person name="Alverson A.J."/>
        </authorList>
    </citation>
    <scope>NUCLEOTIDE SEQUENCE [LARGE SCALE GENOMIC DNA]</scope>
    <source>
        <strain evidence="1 2">AJA010-31</strain>
    </source>
</reference>
<gene>
    <name evidence="1" type="ORF">ACHAWO_000797</name>
</gene>
<accession>A0ABD3P398</accession>
<evidence type="ECO:0000313" key="1">
    <source>
        <dbReference type="EMBL" id="KAL3782224.1"/>
    </source>
</evidence>
<dbReference type="AlphaFoldDB" id="A0ABD3P398"/>
<dbReference type="Proteomes" id="UP001530400">
    <property type="component" value="Unassembled WGS sequence"/>
</dbReference>
<name>A0ABD3P398_9STRA</name>
<keyword evidence="2" id="KW-1185">Reference proteome</keyword>